<comment type="caution">
    <text evidence="1">The sequence shown here is derived from an EMBL/GenBank/DDBJ whole genome shotgun (WGS) entry which is preliminary data.</text>
</comment>
<evidence type="ECO:0000313" key="1">
    <source>
        <dbReference type="EMBL" id="KAK0418032.1"/>
    </source>
</evidence>
<organism evidence="1 2">
    <name type="scientific">Steinernema hermaphroditum</name>
    <dbReference type="NCBI Taxonomy" id="289476"/>
    <lineage>
        <taxon>Eukaryota</taxon>
        <taxon>Metazoa</taxon>
        <taxon>Ecdysozoa</taxon>
        <taxon>Nematoda</taxon>
        <taxon>Chromadorea</taxon>
        <taxon>Rhabditida</taxon>
        <taxon>Tylenchina</taxon>
        <taxon>Panagrolaimomorpha</taxon>
        <taxon>Strongyloidoidea</taxon>
        <taxon>Steinernematidae</taxon>
        <taxon>Steinernema</taxon>
    </lineage>
</organism>
<evidence type="ECO:0000313" key="2">
    <source>
        <dbReference type="Proteomes" id="UP001175271"/>
    </source>
</evidence>
<sequence>MKLTSAVLGNLNKVHWNRRVWEIGYRGPHLPQRKATGRPHYPVTSNRVAELRERFEREYNVMRCLATPYFTKDQEAAYWDKYTSVDAQNETKKLETQQRRMPGEIMPSSYTSPIDASPGWNDPPPFVLNGFAPSTASFPKKHVRPIDPSVQAVCSHLMDNGATVHVPQNPPVYGNASLHQYGYAKGQQIISILSKAAEKLQTNGNYNMIRQELQCLRNYIDAARLPENCVSQLHAVAIAMHQGSYDDAMLFYQEMTALFPLEVLNWGWGHGLKLMIAELLTMSQQSYQRNYTSYSAFI</sequence>
<proteinExistence type="predicted"/>
<reference evidence="1" key="1">
    <citation type="submission" date="2023-06" db="EMBL/GenBank/DDBJ databases">
        <title>Genomic analysis of the entomopathogenic nematode Steinernema hermaphroditum.</title>
        <authorList>
            <person name="Schwarz E.M."/>
            <person name="Heppert J.K."/>
            <person name="Baniya A."/>
            <person name="Schwartz H.T."/>
            <person name="Tan C.-H."/>
            <person name="Antoshechkin I."/>
            <person name="Sternberg P.W."/>
            <person name="Goodrich-Blair H."/>
            <person name="Dillman A.R."/>
        </authorList>
    </citation>
    <scope>NUCLEOTIDE SEQUENCE</scope>
    <source>
        <strain evidence="1">PS9179</strain>
        <tissue evidence="1">Whole animal</tissue>
    </source>
</reference>
<keyword evidence="2" id="KW-1185">Reference proteome</keyword>
<dbReference type="EMBL" id="JAUCMV010000002">
    <property type="protein sequence ID" value="KAK0418032.1"/>
    <property type="molecule type" value="Genomic_DNA"/>
</dbReference>
<dbReference type="AlphaFoldDB" id="A0AA39I7T3"/>
<accession>A0AA39I7T3</accession>
<protein>
    <submittedName>
        <fullName evidence="1">Uncharacterized protein</fullName>
    </submittedName>
</protein>
<gene>
    <name evidence="1" type="ORF">QR680_013337</name>
</gene>
<dbReference type="Proteomes" id="UP001175271">
    <property type="component" value="Unassembled WGS sequence"/>
</dbReference>
<name>A0AA39I7T3_9BILA</name>